<dbReference type="PROSITE" id="PS50172">
    <property type="entry name" value="BRCT"/>
    <property type="match status" value="1"/>
</dbReference>
<keyword evidence="7" id="KW-1185">Reference proteome</keyword>
<feature type="compositionally biased region" description="Low complexity" evidence="4">
    <location>
        <begin position="841"/>
        <end position="852"/>
    </location>
</feature>
<evidence type="ECO:0000256" key="1">
    <source>
        <dbReference type="ARBA" id="ARBA00004123"/>
    </source>
</evidence>
<dbReference type="InterPro" id="IPR036420">
    <property type="entry name" value="BRCT_dom_sf"/>
</dbReference>
<dbReference type="PANTHER" id="PTHR15321">
    <property type="entry name" value="TUMOR SUPPRESSOR P53-BINDING PROTEIN 1"/>
    <property type="match status" value="1"/>
</dbReference>
<feature type="compositionally biased region" description="Polar residues" evidence="4">
    <location>
        <begin position="1125"/>
        <end position="1145"/>
    </location>
</feature>
<feature type="compositionally biased region" description="Basic and acidic residues" evidence="4">
    <location>
        <begin position="274"/>
        <end position="284"/>
    </location>
</feature>
<feature type="compositionally biased region" description="Acidic residues" evidence="4">
    <location>
        <begin position="910"/>
        <end position="920"/>
    </location>
</feature>
<feature type="non-terminal residue" evidence="6">
    <location>
        <position position="1310"/>
    </location>
</feature>
<comment type="subcellular location">
    <subcellularLocation>
        <location evidence="1">Nucleus</location>
    </subcellularLocation>
</comment>
<feature type="compositionally biased region" description="Low complexity" evidence="4">
    <location>
        <begin position="811"/>
        <end position="830"/>
    </location>
</feature>
<feature type="region of interest" description="Disordered" evidence="4">
    <location>
        <begin position="910"/>
        <end position="945"/>
    </location>
</feature>
<keyword evidence="2" id="KW-0227">DNA damage</keyword>
<dbReference type="InterPro" id="IPR013914">
    <property type="entry name" value="Rad9_Rad53-bd_dom_fun"/>
</dbReference>
<feature type="region of interest" description="Disordered" evidence="4">
    <location>
        <begin position="183"/>
        <end position="737"/>
    </location>
</feature>
<accession>A0A6A5VZV9</accession>
<dbReference type="Pfam" id="PF08605">
    <property type="entry name" value="Rad9_Rad53_bind"/>
    <property type="match status" value="1"/>
</dbReference>
<feature type="compositionally biased region" description="Polar residues" evidence="4">
    <location>
        <begin position="398"/>
        <end position="412"/>
    </location>
</feature>
<gene>
    <name evidence="6" type="ORF">P154DRAFT_502228</name>
</gene>
<feature type="region of interest" description="Disordered" evidence="4">
    <location>
        <begin position="753"/>
        <end position="772"/>
    </location>
</feature>
<evidence type="ECO:0000259" key="5">
    <source>
        <dbReference type="PROSITE" id="PS50172"/>
    </source>
</evidence>
<feature type="region of interest" description="Disordered" evidence="4">
    <location>
        <begin position="1213"/>
        <end position="1241"/>
    </location>
</feature>
<evidence type="ECO:0000256" key="3">
    <source>
        <dbReference type="ARBA" id="ARBA00023242"/>
    </source>
</evidence>
<feature type="compositionally biased region" description="Low complexity" evidence="4">
    <location>
        <begin position="413"/>
        <end position="423"/>
    </location>
</feature>
<reference evidence="6" key="1">
    <citation type="journal article" date="2020" name="Stud. Mycol.">
        <title>101 Dothideomycetes genomes: a test case for predicting lifestyles and emergence of pathogens.</title>
        <authorList>
            <person name="Haridas S."/>
            <person name="Albert R."/>
            <person name="Binder M."/>
            <person name="Bloem J."/>
            <person name="Labutti K."/>
            <person name="Salamov A."/>
            <person name="Andreopoulos B."/>
            <person name="Baker S."/>
            <person name="Barry K."/>
            <person name="Bills G."/>
            <person name="Bluhm B."/>
            <person name="Cannon C."/>
            <person name="Castanera R."/>
            <person name="Culley D."/>
            <person name="Daum C."/>
            <person name="Ezra D."/>
            <person name="Gonzalez J."/>
            <person name="Henrissat B."/>
            <person name="Kuo A."/>
            <person name="Liang C."/>
            <person name="Lipzen A."/>
            <person name="Lutzoni F."/>
            <person name="Magnuson J."/>
            <person name="Mondo S."/>
            <person name="Nolan M."/>
            <person name="Ohm R."/>
            <person name="Pangilinan J."/>
            <person name="Park H.-J."/>
            <person name="Ramirez L."/>
            <person name="Alfaro M."/>
            <person name="Sun H."/>
            <person name="Tritt A."/>
            <person name="Yoshinaga Y."/>
            <person name="Zwiers L.-H."/>
            <person name="Turgeon B."/>
            <person name="Goodwin S."/>
            <person name="Spatafora J."/>
            <person name="Crous P."/>
            <person name="Grigoriev I."/>
        </authorList>
    </citation>
    <scope>NUCLEOTIDE SEQUENCE</scope>
    <source>
        <strain evidence="6">CBS 123094</strain>
    </source>
</reference>
<feature type="compositionally biased region" description="Polar residues" evidence="4">
    <location>
        <begin position="673"/>
        <end position="694"/>
    </location>
</feature>
<dbReference type="GO" id="GO:0042393">
    <property type="term" value="F:histone binding"/>
    <property type="evidence" value="ECO:0007669"/>
    <property type="project" value="TreeGrafter"/>
</dbReference>
<sequence>MERDGGRRNFASFNDAMGAPGDTQPDSQLYREFTSGIYGSGGGSGSHDAAAHHPLLDPRDDHGGASGTDHTDGADPVDSSQEQHTAITSPTVIHDDEPDTDMQLPDDRPLTSPLKFTTPMIGRKRDSQGQVLSSAMRTATTPGTGLTLTAFNFGSAIGGGGGGITLTQAFNATQAGTSPLVGAPSEDAVFQRPSPNFVNARPSSPLQAALSSPIKAPRTDPHLRSSSEPRSEYVTMKQSQEQRARGLPRNETADSAQDSWGEPTAAEKSYAARKAREQFNERAGKSLANIAAPPRQPERRVKRRGLLSTSTTPKFRRPDRHAVFAGGDSDGLDSPGVASSPVGLDSDDSLDELSQGIPSGVRSSHMKPAVQVPKTSSHPTRTLSGQSVPHLSPRPRGSPSSQHQRQAQFQPGSQSLLRSPSRLRSTRESVTIMDSQPDAVFDSNPPPRPIVFPSSPSTNQYSISQTTMLKKTGFTSQFISSSIPPPPPRSSSPASVSASDDEATEDRVPSSPPAVEQNEEITYDEHCGDIAEELEVVRSTNGDINMEDDHDGSAIEGSEVEDEEMEPYVDEMELGSPRQVSVGPERDDQVPEPAEETLLDETHEDDMIHSSHPEDSPAQEHSRPTRLERQATVPESDMLEDTQPSLFAPSGATSHNDAAHDESAVSEREMHNTDNTNSTRTEPFQTARENLSPINDNSGRSNTNSSSANAKNTNQARRIRSLQEIANQPETKLSQNLSDIEIPQLSFHTDFDEDLGAMPRSSPARLAAKKRKITYSAKKSKKFGGFVQNSDSASELGNSPLKQVTQRENDSSLSPVSSSAQSAPAAETAAVNDDSREDLIPAPTRRSAAPRRMLQRQKQSKPGALKPVNKALLKNPSPLSKSVKAMPVTAKARKVTAVPTDVETPDVDVYDDFDGDDDELAVSTPTSAPKPTRKRAPKPAKSTATMRVVTTPVISKPQDMVMTDDGDLLVPNRIFAYWPSGGMLFYPATCMSPTDSSRAEVRYDDGNIHPLEIHSIRALDLHIGDHVKIDEVGMKKHMYTIIGFKDKIEHVREGDFPLTDRRGFQTLVLERKQRDSLPGQVEEEKEVIEMPVTKVYLTQQMYAKYSDRQFTFTRPGSSPLAAQMPSPSDIPNGSAPMTPTASRRGTTAPKLLKEVATRAGSVASSIQTGNAFAGMAFTTTSKMMEETERANLVTLIKANAGIVLEGFHELFEDTNQPSAETTPPNDTNKKDNPTPPSSNPLVIKPEYKDLKFVALISDAHTRSPKFLQALALNIPCLHARWLTDSLSSSRALPFAKYLLPAGESKFLNPA</sequence>
<feature type="compositionally biased region" description="Acidic residues" evidence="4">
    <location>
        <begin position="558"/>
        <end position="573"/>
    </location>
</feature>
<proteinExistence type="predicted"/>
<feature type="compositionally biased region" description="Polar residues" evidence="4">
    <location>
        <begin position="458"/>
        <end position="478"/>
    </location>
</feature>
<feature type="region of interest" description="Disordered" evidence="4">
    <location>
        <begin position="1"/>
        <end position="120"/>
    </location>
</feature>
<dbReference type="InterPro" id="IPR001357">
    <property type="entry name" value="BRCT_dom"/>
</dbReference>
<dbReference type="Proteomes" id="UP000799779">
    <property type="component" value="Unassembled WGS sequence"/>
</dbReference>
<dbReference type="SMART" id="SM00292">
    <property type="entry name" value="BRCT"/>
    <property type="match status" value="1"/>
</dbReference>
<feature type="domain" description="BRCT" evidence="5">
    <location>
        <begin position="1167"/>
        <end position="1299"/>
    </location>
</feature>
<feature type="compositionally biased region" description="Polar residues" evidence="4">
    <location>
        <begin position="1213"/>
        <end position="1226"/>
    </location>
</feature>
<feature type="compositionally biased region" description="Polar residues" evidence="4">
    <location>
        <begin position="78"/>
        <end position="91"/>
    </location>
</feature>
<name>A0A6A5VZV9_9PLEO</name>
<organism evidence="6 7">
    <name type="scientific">Amniculicola lignicola CBS 123094</name>
    <dbReference type="NCBI Taxonomy" id="1392246"/>
    <lineage>
        <taxon>Eukaryota</taxon>
        <taxon>Fungi</taxon>
        <taxon>Dikarya</taxon>
        <taxon>Ascomycota</taxon>
        <taxon>Pezizomycotina</taxon>
        <taxon>Dothideomycetes</taxon>
        <taxon>Pleosporomycetidae</taxon>
        <taxon>Pleosporales</taxon>
        <taxon>Amniculicolaceae</taxon>
        <taxon>Amniculicola</taxon>
    </lineage>
</organism>
<dbReference type="InterPro" id="IPR047252">
    <property type="entry name" value="TP53BP1-like"/>
</dbReference>
<feature type="region of interest" description="Disordered" evidence="4">
    <location>
        <begin position="778"/>
        <end position="885"/>
    </location>
</feature>
<feature type="compositionally biased region" description="Acidic residues" evidence="4">
    <location>
        <begin position="593"/>
        <end position="604"/>
    </location>
</feature>
<feature type="compositionally biased region" description="Polar residues" evidence="4">
    <location>
        <begin position="724"/>
        <end position="737"/>
    </location>
</feature>
<dbReference type="InterPro" id="IPR047249">
    <property type="entry name" value="BRCT_p53bp1-like_rpt1"/>
</dbReference>
<dbReference type="EMBL" id="ML977666">
    <property type="protein sequence ID" value="KAF1994248.1"/>
    <property type="molecule type" value="Genomic_DNA"/>
</dbReference>
<dbReference type="Gene3D" id="2.30.30.140">
    <property type="match status" value="1"/>
</dbReference>
<dbReference type="PANTHER" id="PTHR15321:SF3">
    <property type="entry name" value="TP53-BINDING PROTEIN 1"/>
    <property type="match status" value="1"/>
</dbReference>
<dbReference type="SUPFAM" id="SSF52113">
    <property type="entry name" value="BRCT domain"/>
    <property type="match status" value="1"/>
</dbReference>
<feature type="compositionally biased region" description="Polar residues" evidence="4">
    <location>
        <begin position="373"/>
        <end position="389"/>
    </location>
</feature>
<evidence type="ECO:0000313" key="7">
    <source>
        <dbReference type="Proteomes" id="UP000799779"/>
    </source>
</evidence>
<evidence type="ECO:0000256" key="4">
    <source>
        <dbReference type="SAM" id="MobiDB-lite"/>
    </source>
</evidence>
<protein>
    <recommendedName>
        <fullName evidence="5">BRCT domain-containing protein</fullName>
    </recommendedName>
</protein>
<dbReference type="GO" id="GO:0005634">
    <property type="term" value="C:nucleus"/>
    <property type="evidence" value="ECO:0007669"/>
    <property type="project" value="UniProtKB-SubCell"/>
</dbReference>
<feature type="compositionally biased region" description="Basic and acidic residues" evidence="4">
    <location>
        <begin position="217"/>
        <end position="231"/>
    </location>
</feature>
<dbReference type="GO" id="GO:0000077">
    <property type="term" value="P:DNA damage checkpoint signaling"/>
    <property type="evidence" value="ECO:0007669"/>
    <property type="project" value="TreeGrafter"/>
</dbReference>
<evidence type="ECO:0000256" key="2">
    <source>
        <dbReference type="ARBA" id="ARBA00022763"/>
    </source>
</evidence>
<dbReference type="Gene3D" id="3.40.50.10190">
    <property type="entry name" value="BRCT domain"/>
    <property type="match status" value="1"/>
</dbReference>
<feature type="compositionally biased region" description="Basic and acidic residues" evidence="4">
    <location>
        <begin position="605"/>
        <end position="629"/>
    </location>
</feature>
<feature type="compositionally biased region" description="Basic and acidic residues" evidence="4">
    <location>
        <begin position="49"/>
        <end position="73"/>
    </location>
</feature>
<feature type="compositionally biased region" description="Low complexity" evidence="4">
    <location>
        <begin position="695"/>
        <end position="714"/>
    </location>
</feature>
<dbReference type="OrthoDB" id="129353at2759"/>
<feature type="compositionally biased region" description="Polar residues" evidence="4">
    <location>
        <begin position="787"/>
        <end position="804"/>
    </location>
</feature>
<evidence type="ECO:0000313" key="6">
    <source>
        <dbReference type="EMBL" id="KAF1994248.1"/>
    </source>
</evidence>
<keyword evidence="3" id="KW-0539">Nucleus</keyword>
<dbReference type="GO" id="GO:0045944">
    <property type="term" value="P:positive regulation of transcription by RNA polymerase II"/>
    <property type="evidence" value="ECO:0007669"/>
    <property type="project" value="TreeGrafter"/>
</dbReference>
<dbReference type="CDD" id="cd17745">
    <property type="entry name" value="BRCT_p53bp1_rpt1"/>
    <property type="match status" value="1"/>
</dbReference>
<feature type="compositionally biased region" description="Low complexity" evidence="4">
    <location>
        <begin position="202"/>
        <end position="213"/>
    </location>
</feature>
<feature type="region of interest" description="Disordered" evidence="4">
    <location>
        <begin position="1114"/>
        <end position="1146"/>
    </location>
</feature>
<feature type="compositionally biased region" description="Basic and acidic residues" evidence="4">
    <location>
        <begin position="657"/>
        <end position="672"/>
    </location>
</feature>